<organism evidence="4 5">
    <name type="scientific">Magnetofaba australis IT-1</name>
    <dbReference type="NCBI Taxonomy" id="1434232"/>
    <lineage>
        <taxon>Bacteria</taxon>
        <taxon>Pseudomonadati</taxon>
        <taxon>Pseudomonadota</taxon>
        <taxon>Magnetococcia</taxon>
        <taxon>Magnetococcales</taxon>
        <taxon>Magnetococcaceae</taxon>
        <taxon>Magnetofaba</taxon>
    </lineage>
</organism>
<dbReference type="GO" id="GO:0008911">
    <property type="term" value="F:lactaldehyde dehydrogenase (NAD+) activity"/>
    <property type="evidence" value="ECO:0007669"/>
    <property type="project" value="TreeGrafter"/>
</dbReference>
<dbReference type="Gene3D" id="3.40.309.10">
    <property type="entry name" value="Aldehyde Dehydrogenase, Chain A, domain 2"/>
    <property type="match status" value="1"/>
</dbReference>
<evidence type="ECO:0000313" key="4">
    <source>
        <dbReference type="EMBL" id="OSM02427.1"/>
    </source>
</evidence>
<dbReference type="CDD" id="cd07147">
    <property type="entry name" value="ALDH_F21_RNP123"/>
    <property type="match status" value="1"/>
</dbReference>
<comment type="similarity">
    <text evidence="1">Belongs to the aldehyde dehydrogenase family.</text>
</comment>
<accession>A0A1Y2K441</accession>
<dbReference type="STRING" id="1434232.MAIT1_02571"/>
<dbReference type="InterPro" id="IPR016163">
    <property type="entry name" value="Ald_DH_C"/>
</dbReference>
<dbReference type="PANTHER" id="PTHR42991:SF1">
    <property type="entry name" value="ALDEHYDE DEHYDROGENASE"/>
    <property type="match status" value="1"/>
</dbReference>
<evidence type="ECO:0000313" key="5">
    <source>
        <dbReference type="Proteomes" id="UP000194003"/>
    </source>
</evidence>
<evidence type="ECO:0000256" key="2">
    <source>
        <dbReference type="ARBA" id="ARBA00023002"/>
    </source>
</evidence>
<keyword evidence="2" id="KW-0560">Oxidoreductase</keyword>
<keyword evidence="5" id="KW-1185">Reference proteome</keyword>
<dbReference type="InterPro" id="IPR016162">
    <property type="entry name" value="Ald_DH_N"/>
</dbReference>
<dbReference type="Pfam" id="PF00171">
    <property type="entry name" value="Aldedh"/>
    <property type="match status" value="1"/>
</dbReference>
<dbReference type="InterPro" id="IPR016161">
    <property type="entry name" value="Ald_DH/histidinol_DH"/>
</dbReference>
<evidence type="ECO:0000259" key="3">
    <source>
        <dbReference type="Pfam" id="PF00171"/>
    </source>
</evidence>
<dbReference type="EMBL" id="LVJN01000020">
    <property type="protein sequence ID" value="OSM02427.1"/>
    <property type="molecule type" value="Genomic_DNA"/>
</dbReference>
<reference evidence="4 5" key="1">
    <citation type="journal article" date="2016" name="BMC Genomics">
        <title>Combined genomic and structural analyses of a cultured magnetotactic bacterium reveals its niche adaptation to a dynamic environment.</title>
        <authorList>
            <person name="Araujo A.C."/>
            <person name="Morillo V."/>
            <person name="Cypriano J."/>
            <person name="Teixeira L.C."/>
            <person name="Leao P."/>
            <person name="Lyra S."/>
            <person name="Almeida L.G."/>
            <person name="Bazylinski D.A."/>
            <person name="Vasconcellos A.T."/>
            <person name="Abreu F."/>
            <person name="Lins U."/>
        </authorList>
    </citation>
    <scope>NUCLEOTIDE SEQUENCE [LARGE SCALE GENOMIC DNA]</scope>
    <source>
        <strain evidence="4 5">IT-1</strain>
    </source>
</reference>
<evidence type="ECO:0000256" key="1">
    <source>
        <dbReference type="ARBA" id="ARBA00009986"/>
    </source>
</evidence>
<dbReference type="PANTHER" id="PTHR42991">
    <property type="entry name" value="ALDEHYDE DEHYDROGENASE"/>
    <property type="match status" value="1"/>
</dbReference>
<dbReference type="AlphaFoldDB" id="A0A1Y2K441"/>
<name>A0A1Y2K441_9PROT</name>
<dbReference type="Proteomes" id="UP000194003">
    <property type="component" value="Unassembled WGS sequence"/>
</dbReference>
<dbReference type="InterPro" id="IPR051020">
    <property type="entry name" value="ALDH-related_metabolic_enz"/>
</dbReference>
<dbReference type="InterPro" id="IPR015590">
    <property type="entry name" value="Aldehyde_DH_dom"/>
</dbReference>
<protein>
    <submittedName>
        <fullName evidence="4">Putative aldehyde dehydrogenase</fullName>
    </submittedName>
</protein>
<proteinExistence type="inferred from homology"/>
<dbReference type="Gene3D" id="3.40.605.10">
    <property type="entry name" value="Aldehyde Dehydrogenase, Chain A, domain 1"/>
    <property type="match status" value="1"/>
</dbReference>
<comment type="caution">
    <text evidence="4">The sequence shown here is derived from an EMBL/GenBank/DDBJ whole genome shotgun (WGS) entry which is preliminary data.</text>
</comment>
<dbReference type="SUPFAM" id="SSF53720">
    <property type="entry name" value="ALDH-like"/>
    <property type="match status" value="1"/>
</dbReference>
<sequence>MVEQVAQCGPNEIDRALDAAVASLEETRRMEPYQRAEALSYVRDGLRKRAEEFAVALSQENGKTLAESRLEVARTAATFDVAVGEATRVYGEAYDLGINAMGAGRRCIVRHYPVGVVSAIAPFNFPMNLAAHKIAPAMAVGCPVVLKPASMTPVTALMMAELIEKSGWPKGAFSVLPCNRAAGQMLVEDERIKLLSFTGSPEVGWKMKASAGTKKVVLELGGNAGLIIDNSVTDWDWLISRAVLGAFYQCGQVCISVQRIFVHQDVMGEFRARFKKAAEALKSGDPLDENTTLGPIIDSANRERLQTWVKEALEQGAELVSGNTVARGGQGNNMTATILEEVDPSCRVNTEEAFGPVVTLTPVASMEEAFQMVNDSKFGLQCGVFTQDFNTVMRALDVLEVGGVIHNDVPSFRVDNMPYGGVKDSGLGREGVKYAMKDMLEERVLVYQVK</sequence>
<gene>
    <name evidence="4" type="ORF">MAIT1_02571</name>
</gene>
<feature type="domain" description="Aldehyde dehydrogenase" evidence="3">
    <location>
        <begin position="3"/>
        <end position="443"/>
    </location>
</feature>